<dbReference type="PANTHER" id="PTHR22550">
    <property type="entry name" value="SPORE GERMINATION PROTEIN"/>
    <property type="match status" value="1"/>
</dbReference>
<feature type="transmembrane region" description="Helical" evidence="5">
    <location>
        <begin position="6"/>
        <end position="25"/>
    </location>
</feature>
<evidence type="ECO:0000256" key="2">
    <source>
        <dbReference type="ARBA" id="ARBA00022692"/>
    </source>
</evidence>
<gene>
    <name evidence="7" type="ORF">GCM10007047_28970</name>
</gene>
<keyword evidence="3 5" id="KW-1133">Transmembrane helix</keyword>
<dbReference type="Proteomes" id="UP000642829">
    <property type="component" value="Unassembled WGS sequence"/>
</dbReference>
<dbReference type="InterPro" id="IPR036465">
    <property type="entry name" value="vWFA_dom_sf"/>
</dbReference>
<keyword evidence="4 5" id="KW-0472">Membrane</keyword>
<proteinExistence type="predicted"/>
<name>A0A8J3DEK3_9BACT</name>
<feature type="transmembrane region" description="Helical" evidence="5">
    <location>
        <begin position="59"/>
        <end position="78"/>
    </location>
</feature>
<reference evidence="7" key="2">
    <citation type="submission" date="2020-09" db="EMBL/GenBank/DDBJ databases">
        <authorList>
            <person name="Sun Q."/>
            <person name="Kim S."/>
        </authorList>
    </citation>
    <scope>NUCLEOTIDE SEQUENCE</scope>
    <source>
        <strain evidence="7">KCTC 12870</strain>
    </source>
</reference>
<dbReference type="AlphaFoldDB" id="A0A8J3DEK3"/>
<dbReference type="PANTHER" id="PTHR22550:SF5">
    <property type="entry name" value="LEUCINE ZIPPER PROTEIN 4"/>
    <property type="match status" value="1"/>
</dbReference>
<protein>
    <submittedName>
        <fullName evidence="7">Membrane protein</fullName>
    </submittedName>
</protein>
<feature type="domain" description="VWFA" evidence="6">
    <location>
        <begin position="91"/>
        <end position="266"/>
    </location>
</feature>
<evidence type="ECO:0000256" key="4">
    <source>
        <dbReference type="ARBA" id="ARBA00023136"/>
    </source>
</evidence>
<evidence type="ECO:0000313" key="8">
    <source>
        <dbReference type="Proteomes" id="UP000642829"/>
    </source>
</evidence>
<organism evidence="7 8">
    <name type="scientific">Cerasicoccus arenae</name>
    <dbReference type="NCBI Taxonomy" id="424488"/>
    <lineage>
        <taxon>Bacteria</taxon>
        <taxon>Pseudomonadati</taxon>
        <taxon>Verrucomicrobiota</taxon>
        <taxon>Opitutia</taxon>
        <taxon>Puniceicoccales</taxon>
        <taxon>Cerasicoccaceae</taxon>
        <taxon>Cerasicoccus</taxon>
    </lineage>
</organism>
<feature type="transmembrane region" description="Helical" evidence="5">
    <location>
        <begin position="310"/>
        <end position="328"/>
    </location>
</feature>
<reference evidence="7" key="1">
    <citation type="journal article" date="2014" name="Int. J. Syst. Evol. Microbiol.">
        <title>Complete genome sequence of Corynebacterium casei LMG S-19264T (=DSM 44701T), isolated from a smear-ripened cheese.</title>
        <authorList>
            <consortium name="US DOE Joint Genome Institute (JGI-PGF)"/>
            <person name="Walter F."/>
            <person name="Albersmeier A."/>
            <person name="Kalinowski J."/>
            <person name="Ruckert C."/>
        </authorList>
    </citation>
    <scope>NUCLEOTIDE SEQUENCE</scope>
    <source>
        <strain evidence="7">KCTC 12870</strain>
    </source>
</reference>
<evidence type="ECO:0000313" key="7">
    <source>
        <dbReference type="EMBL" id="GHC09849.1"/>
    </source>
</evidence>
<sequence length="344" mass="38601">MRFAYPNVIWGGLVFLLVLFLVYLWSNRRAKKRLRIFLGPAINRVANLSAVYTRNRLKALTLLLGLFFILLALARPVIEPEDQEIKRIGMDYFIVLDGSKSMLATDMEPNRLETAKKAIKRLLNVSKGDRVGLVVFAGNGYLRAPITFDFAAFNLVLDHVSGSNTYPGGTNLEKGLERVAHAMEPMDLKNKAVIVISDGEELEGDAIGFARKMYNDQGIVTHTVSVGTLEGAKIELYRRKDKPTYQRDAFGGEVISRMDRAFLRRVAEAGRGKFVELDQEGDALVNLYHESLKPMGDDADVTTMKGYVEFFPIPLLIGLLLIFVQTVIPEKNIRHTPRAILIDE</sequence>
<keyword evidence="8" id="KW-1185">Reference proteome</keyword>
<keyword evidence="1" id="KW-1003">Cell membrane</keyword>
<dbReference type="InterPro" id="IPR002035">
    <property type="entry name" value="VWF_A"/>
</dbReference>
<accession>A0A8J3DEK3</accession>
<evidence type="ECO:0000256" key="5">
    <source>
        <dbReference type="SAM" id="Phobius"/>
    </source>
</evidence>
<dbReference type="InterPro" id="IPR050768">
    <property type="entry name" value="UPF0353/GerABKA_families"/>
</dbReference>
<evidence type="ECO:0000256" key="3">
    <source>
        <dbReference type="ARBA" id="ARBA00022989"/>
    </source>
</evidence>
<evidence type="ECO:0000256" key="1">
    <source>
        <dbReference type="ARBA" id="ARBA00022475"/>
    </source>
</evidence>
<dbReference type="SUPFAM" id="SSF53300">
    <property type="entry name" value="vWA-like"/>
    <property type="match status" value="1"/>
</dbReference>
<keyword evidence="2 5" id="KW-0812">Transmembrane</keyword>
<comment type="caution">
    <text evidence="7">The sequence shown here is derived from an EMBL/GenBank/DDBJ whole genome shotgun (WGS) entry which is preliminary data.</text>
</comment>
<dbReference type="EMBL" id="BMXG01000022">
    <property type="protein sequence ID" value="GHC09849.1"/>
    <property type="molecule type" value="Genomic_DNA"/>
</dbReference>
<dbReference type="SMART" id="SM00327">
    <property type="entry name" value="VWA"/>
    <property type="match status" value="1"/>
</dbReference>
<dbReference type="Pfam" id="PF13519">
    <property type="entry name" value="VWA_2"/>
    <property type="match status" value="1"/>
</dbReference>
<evidence type="ECO:0000259" key="6">
    <source>
        <dbReference type="PROSITE" id="PS50234"/>
    </source>
</evidence>
<dbReference type="Gene3D" id="3.40.50.410">
    <property type="entry name" value="von Willebrand factor, type A domain"/>
    <property type="match status" value="1"/>
</dbReference>
<dbReference type="PROSITE" id="PS50234">
    <property type="entry name" value="VWFA"/>
    <property type="match status" value="1"/>
</dbReference>